<evidence type="ECO:0000256" key="1">
    <source>
        <dbReference type="SAM" id="SignalP"/>
    </source>
</evidence>
<comment type="caution">
    <text evidence="2">The sequence shown here is derived from an EMBL/GenBank/DDBJ whole genome shotgun (WGS) entry which is preliminary data.</text>
</comment>
<protein>
    <submittedName>
        <fullName evidence="2">Uncharacterized protein</fullName>
    </submittedName>
</protein>
<name>A0A699JXP4_TANCI</name>
<evidence type="ECO:0000313" key="2">
    <source>
        <dbReference type="EMBL" id="GFA63245.1"/>
    </source>
</evidence>
<feature type="signal peptide" evidence="1">
    <location>
        <begin position="1"/>
        <end position="32"/>
    </location>
</feature>
<sequence>MIFPWMRWLIGLILRLSNMVSLLSMHKKQTRAKRKLVIMRQERVQARTGTIDKGKEKVSQNETKHVEARTITLDGEFNSDDDSEYNSDKSVDYLIHVIIGSNSSDGNSRTFLFSIIKSDGSRLFKSFQLGADLSQVKECVGYFFLAHED</sequence>
<dbReference type="EMBL" id="BKCJ010458762">
    <property type="protein sequence ID" value="GFA63245.1"/>
    <property type="molecule type" value="Genomic_DNA"/>
</dbReference>
<feature type="chain" id="PRO_5025327835" evidence="1">
    <location>
        <begin position="33"/>
        <end position="149"/>
    </location>
</feature>
<proteinExistence type="predicted"/>
<organism evidence="2">
    <name type="scientific">Tanacetum cinerariifolium</name>
    <name type="common">Dalmatian daisy</name>
    <name type="synonym">Chrysanthemum cinerariifolium</name>
    <dbReference type="NCBI Taxonomy" id="118510"/>
    <lineage>
        <taxon>Eukaryota</taxon>
        <taxon>Viridiplantae</taxon>
        <taxon>Streptophyta</taxon>
        <taxon>Embryophyta</taxon>
        <taxon>Tracheophyta</taxon>
        <taxon>Spermatophyta</taxon>
        <taxon>Magnoliopsida</taxon>
        <taxon>eudicotyledons</taxon>
        <taxon>Gunneridae</taxon>
        <taxon>Pentapetalae</taxon>
        <taxon>asterids</taxon>
        <taxon>campanulids</taxon>
        <taxon>Asterales</taxon>
        <taxon>Asteraceae</taxon>
        <taxon>Asteroideae</taxon>
        <taxon>Anthemideae</taxon>
        <taxon>Anthemidinae</taxon>
        <taxon>Tanacetum</taxon>
    </lineage>
</organism>
<dbReference type="AlphaFoldDB" id="A0A699JXP4"/>
<reference evidence="2" key="1">
    <citation type="journal article" date="2019" name="Sci. Rep.">
        <title>Draft genome of Tanacetum cinerariifolium, the natural source of mosquito coil.</title>
        <authorList>
            <person name="Yamashiro T."/>
            <person name="Shiraishi A."/>
            <person name="Satake H."/>
            <person name="Nakayama K."/>
        </authorList>
    </citation>
    <scope>NUCLEOTIDE SEQUENCE</scope>
</reference>
<keyword evidence="1" id="KW-0732">Signal</keyword>
<accession>A0A699JXP4</accession>
<gene>
    <name evidence="2" type="ORF">Tci_635217</name>
</gene>